<accession>A0A9J6ASQ8</accession>
<reference evidence="1 2" key="1">
    <citation type="submission" date="2020-09" db="EMBL/GenBank/DDBJ databases">
        <title>De no assembly of potato wild relative species, Solanum commersonii.</title>
        <authorList>
            <person name="Cho K."/>
        </authorList>
    </citation>
    <scope>NUCLEOTIDE SEQUENCE [LARGE SCALE GENOMIC DNA]</scope>
    <source>
        <strain evidence="1">LZ3.2</strain>
        <tissue evidence="1">Leaf</tissue>
    </source>
</reference>
<dbReference type="Gene3D" id="2.40.50.140">
    <property type="entry name" value="Nucleic acid-binding proteins"/>
    <property type="match status" value="1"/>
</dbReference>
<protein>
    <submittedName>
        <fullName evidence="1">Uncharacterized protein</fullName>
    </submittedName>
</protein>
<dbReference type="Proteomes" id="UP000824120">
    <property type="component" value="Chromosome 2"/>
</dbReference>
<organism evidence="1 2">
    <name type="scientific">Solanum commersonii</name>
    <name type="common">Commerson's wild potato</name>
    <name type="synonym">Commerson's nightshade</name>
    <dbReference type="NCBI Taxonomy" id="4109"/>
    <lineage>
        <taxon>Eukaryota</taxon>
        <taxon>Viridiplantae</taxon>
        <taxon>Streptophyta</taxon>
        <taxon>Embryophyta</taxon>
        <taxon>Tracheophyta</taxon>
        <taxon>Spermatophyta</taxon>
        <taxon>Magnoliopsida</taxon>
        <taxon>eudicotyledons</taxon>
        <taxon>Gunneridae</taxon>
        <taxon>Pentapetalae</taxon>
        <taxon>asterids</taxon>
        <taxon>lamiids</taxon>
        <taxon>Solanales</taxon>
        <taxon>Solanaceae</taxon>
        <taxon>Solanoideae</taxon>
        <taxon>Solaneae</taxon>
        <taxon>Solanum</taxon>
    </lineage>
</organism>
<keyword evidence="2" id="KW-1185">Reference proteome</keyword>
<evidence type="ECO:0000313" key="1">
    <source>
        <dbReference type="EMBL" id="KAG5627175.1"/>
    </source>
</evidence>
<comment type="caution">
    <text evidence="1">The sequence shown here is derived from an EMBL/GenBank/DDBJ whole genome shotgun (WGS) entry which is preliminary data.</text>
</comment>
<sequence length="168" mass="18707">MAIAPFSKTVFPFGLHELSSCIPPCRGKIIQSLLIEYTMKSTSTTGSLLFVPFEEESISISDIQMQPPIFYIDGQLTLTNEDQHFCIMACSDCNIPLITRSISSRPFYCIHCDQSTMLIPRVQFDITVTDHTGSATASVSAEKMLHLSIQEIVRPRTTNNFMNSCATT</sequence>
<gene>
    <name evidence="1" type="ORF">H5410_012393</name>
</gene>
<dbReference type="SUPFAM" id="SSF50249">
    <property type="entry name" value="Nucleic acid-binding proteins"/>
    <property type="match status" value="1"/>
</dbReference>
<dbReference type="OrthoDB" id="1290799at2759"/>
<dbReference type="InterPro" id="IPR012340">
    <property type="entry name" value="NA-bd_OB-fold"/>
</dbReference>
<dbReference type="EMBL" id="JACXVP010000002">
    <property type="protein sequence ID" value="KAG5627175.1"/>
    <property type="molecule type" value="Genomic_DNA"/>
</dbReference>
<name>A0A9J6ASQ8_SOLCO</name>
<evidence type="ECO:0000313" key="2">
    <source>
        <dbReference type="Proteomes" id="UP000824120"/>
    </source>
</evidence>
<proteinExistence type="predicted"/>
<dbReference type="AlphaFoldDB" id="A0A9J6ASQ8"/>